<dbReference type="CDD" id="cd01860">
    <property type="entry name" value="Rab5_related"/>
    <property type="match status" value="1"/>
</dbReference>
<evidence type="ECO:0000313" key="4">
    <source>
        <dbReference type="Proteomes" id="UP000192758"/>
    </source>
</evidence>
<dbReference type="Gene3D" id="3.40.50.300">
    <property type="entry name" value="P-loop containing nucleotide triphosphate hydrolases"/>
    <property type="match status" value="1"/>
</dbReference>
<keyword evidence="2" id="KW-0342">GTP-binding</keyword>
<dbReference type="Pfam" id="PF00071">
    <property type="entry name" value="Ras"/>
    <property type="match status" value="1"/>
</dbReference>
<keyword evidence="1" id="KW-0547">Nucleotide-binding</keyword>
<dbReference type="SMART" id="SM00174">
    <property type="entry name" value="RHO"/>
    <property type="match status" value="1"/>
</dbReference>
<comment type="caution">
    <text evidence="3">The sequence shown here is derived from an EMBL/GenBank/DDBJ whole genome shotgun (WGS) entry which is preliminary data.</text>
</comment>
<name>A0A1W0E9G2_9MICR</name>
<dbReference type="InterPro" id="IPR027417">
    <property type="entry name" value="P-loop_NTPase"/>
</dbReference>
<dbReference type="SUPFAM" id="SSF52540">
    <property type="entry name" value="P-loop containing nucleoside triphosphate hydrolases"/>
    <property type="match status" value="1"/>
</dbReference>
<reference evidence="3 4" key="1">
    <citation type="journal article" date="2017" name="Environ. Microbiol.">
        <title>Decay of the glycolytic pathway and adaptation to intranuclear parasitism within Enterocytozoonidae microsporidia.</title>
        <authorList>
            <person name="Wiredu Boakye D."/>
            <person name="Jaroenlak P."/>
            <person name="Prachumwat A."/>
            <person name="Williams T.A."/>
            <person name="Bateman K.S."/>
            <person name="Itsathitphaisarn O."/>
            <person name="Sritunyalucksana K."/>
            <person name="Paszkiewicz K.H."/>
            <person name="Moore K.A."/>
            <person name="Stentiford G.D."/>
            <person name="Williams B.A."/>
        </authorList>
    </citation>
    <scope>NUCLEOTIDE SEQUENCE [LARGE SCALE GENOMIC DNA]</scope>
    <source>
        <strain evidence="3 4">TH1</strain>
    </source>
</reference>
<gene>
    <name evidence="3" type="primary">RAB5B</name>
    <name evidence="3" type="ORF">EHP00_406</name>
</gene>
<dbReference type="VEuPathDB" id="MicrosporidiaDB:EHP00_406"/>
<evidence type="ECO:0000256" key="1">
    <source>
        <dbReference type="ARBA" id="ARBA00022741"/>
    </source>
</evidence>
<dbReference type="PROSITE" id="PS51421">
    <property type="entry name" value="RAS"/>
    <property type="match status" value="1"/>
</dbReference>
<proteinExistence type="predicted"/>
<protein>
    <submittedName>
        <fullName evidence="3">RAB5B</fullName>
    </submittedName>
</protein>
<dbReference type="SMART" id="SM00173">
    <property type="entry name" value="RAS"/>
    <property type="match status" value="1"/>
</dbReference>
<sequence>MKLFSFIYYTDTRYCLFCFKVFNNFCCLFRMNPTLDLNTFTYKMVVLGHYSVGKSSIVMNFVKNEFNPNEEATVGAAFLTKTVFLQGNAIKFEIWDTAGQERYYSLIPMYYRGAHVALIVYDVTSNESFEQAKKWVTDLTNEKPENFLKVLVANKIDLNENAIVTEEMGKEYAKSKNILFFQTSAKTGENIKELFTKIANILPKEEAKANQSSVFLQKKTDNFFCC</sequence>
<dbReference type="PRINTS" id="PR00449">
    <property type="entry name" value="RASTRNSFRMNG"/>
</dbReference>
<dbReference type="AlphaFoldDB" id="A0A1W0E9G2"/>
<dbReference type="InterPro" id="IPR005225">
    <property type="entry name" value="Small_GTP-bd"/>
</dbReference>
<dbReference type="SMART" id="SM00177">
    <property type="entry name" value="ARF"/>
    <property type="match status" value="1"/>
</dbReference>
<dbReference type="InterPro" id="IPR050227">
    <property type="entry name" value="Rab"/>
</dbReference>
<dbReference type="EMBL" id="MNPJ01000001">
    <property type="protein sequence ID" value="OQS55866.1"/>
    <property type="molecule type" value="Genomic_DNA"/>
</dbReference>
<dbReference type="OrthoDB" id="63533at2759"/>
<dbReference type="PANTHER" id="PTHR47977">
    <property type="entry name" value="RAS-RELATED PROTEIN RAB"/>
    <property type="match status" value="1"/>
</dbReference>
<dbReference type="GO" id="GO:0003924">
    <property type="term" value="F:GTPase activity"/>
    <property type="evidence" value="ECO:0007669"/>
    <property type="project" value="InterPro"/>
</dbReference>
<keyword evidence="4" id="KW-1185">Reference proteome</keyword>
<evidence type="ECO:0000256" key="2">
    <source>
        <dbReference type="ARBA" id="ARBA00023134"/>
    </source>
</evidence>
<dbReference type="SMART" id="SM00176">
    <property type="entry name" value="RAN"/>
    <property type="match status" value="1"/>
</dbReference>
<dbReference type="SMART" id="SM00175">
    <property type="entry name" value="RAB"/>
    <property type="match status" value="1"/>
</dbReference>
<evidence type="ECO:0000313" key="3">
    <source>
        <dbReference type="EMBL" id="OQS55866.1"/>
    </source>
</evidence>
<dbReference type="NCBIfam" id="TIGR00231">
    <property type="entry name" value="small_GTP"/>
    <property type="match status" value="1"/>
</dbReference>
<dbReference type="Proteomes" id="UP000192758">
    <property type="component" value="Unassembled WGS sequence"/>
</dbReference>
<accession>A0A1W0E9G2</accession>
<dbReference type="PROSITE" id="PS51419">
    <property type="entry name" value="RAB"/>
    <property type="match status" value="1"/>
</dbReference>
<dbReference type="PROSITE" id="PS51420">
    <property type="entry name" value="RHO"/>
    <property type="match status" value="1"/>
</dbReference>
<organism evidence="3 4">
    <name type="scientific">Ecytonucleospora hepatopenaei</name>
    <dbReference type="NCBI Taxonomy" id="646526"/>
    <lineage>
        <taxon>Eukaryota</taxon>
        <taxon>Fungi</taxon>
        <taxon>Fungi incertae sedis</taxon>
        <taxon>Microsporidia</taxon>
        <taxon>Enterocytozoonidae</taxon>
        <taxon>Ecytonucleospora</taxon>
    </lineage>
</organism>
<dbReference type="GO" id="GO:0005525">
    <property type="term" value="F:GTP binding"/>
    <property type="evidence" value="ECO:0007669"/>
    <property type="project" value="UniProtKB-KW"/>
</dbReference>
<dbReference type="FunFam" id="3.40.50.300:FF:000823">
    <property type="entry name" value="Small GTPase RAB, putative"/>
    <property type="match status" value="1"/>
</dbReference>
<dbReference type="InterPro" id="IPR001806">
    <property type="entry name" value="Small_GTPase"/>
</dbReference>
<dbReference type="STRING" id="646526.A0A1W0E9G2"/>